<evidence type="ECO:0000313" key="2">
    <source>
        <dbReference type="Proteomes" id="UP000018209"/>
    </source>
</evidence>
<comment type="caution">
    <text evidence="1">The sequence shown here is derived from an EMBL/GenBank/DDBJ whole genome shotgun (WGS) entry which is preliminary data.</text>
</comment>
<protein>
    <submittedName>
        <fullName evidence="1">Uncharacterized protein</fullName>
    </submittedName>
</protein>
<sequence length="58" mass="6482">MPQDGYGIEDVMGREDARVHLAALETFQGKMTEELTCPLWYAPVIGGAFRNADIRDEP</sequence>
<name>A0ABQ0IWE7_GLUTH</name>
<dbReference type="EMBL" id="BASM01000018">
    <property type="protein sequence ID" value="GAD26528.1"/>
    <property type="molecule type" value="Genomic_DNA"/>
</dbReference>
<dbReference type="Proteomes" id="UP000018209">
    <property type="component" value="Unassembled WGS sequence"/>
</dbReference>
<reference evidence="1 2" key="1">
    <citation type="submission" date="2013-08" db="EMBL/GenBank/DDBJ databases">
        <title>Gluconobacter thailandicus NBRC 3257 whole genome sequence.</title>
        <authorList>
            <person name="Matsutani M."/>
            <person name="Yakushi T."/>
            <person name="Matsushita K."/>
        </authorList>
    </citation>
    <scope>NUCLEOTIDE SEQUENCE [LARGE SCALE GENOMIC DNA]</scope>
    <source>
        <strain evidence="1 2">NBRC 3257</strain>
    </source>
</reference>
<organism evidence="1 2">
    <name type="scientific">Gluconobacter thailandicus NBRC 3257</name>
    <dbReference type="NCBI Taxonomy" id="1381097"/>
    <lineage>
        <taxon>Bacteria</taxon>
        <taxon>Pseudomonadati</taxon>
        <taxon>Pseudomonadota</taxon>
        <taxon>Alphaproteobacteria</taxon>
        <taxon>Acetobacterales</taxon>
        <taxon>Acetobacteraceae</taxon>
        <taxon>Gluconobacter</taxon>
    </lineage>
</organism>
<accession>A0ABQ0IWE7</accession>
<keyword evidence="2" id="KW-1185">Reference proteome</keyword>
<evidence type="ECO:0000313" key="1">
    <source>
        <dbReference type="EMBL" id="GAD26528.1"/>
    </source>
</evidence>
<gene>
    <name evidence="1" type="ORF">NBRC3257_1526</name>
</gene>
<proteinExistence type="predicted"/>